<keyword evidence="8" id="KW-1185">Reference proteome</keyword>
<dbReference type="InterPro" id="IPR013332">
    <property type="entry name" value="KPR_N"/>
</dbReference>
<dbReference type="OrthoDB" id="3609at2759"/>
<evidence type="ECO:0000259" key="6">
    <source>
        <dbReference type="Pfam" id="PF08546"/>
    </source>
</evidence>
<dbReference type="GO" id="GO:0015940">
    <property type="term" value="P:pantothenate biosynthetic process"/>
    <property type="evidence" value="ECO:0007669"/>
    <property type="project" value="InterPro"/>
</dbReference>
<dbReference type="EC" id="1.1.1.169" evidence="4"/>
<evidence type="ECO:0000256" key="3">
    <source>
        <dbReference type="ARBA" id="ARBA00023002"/>
    </source>
</evidence>
<sequence length="335" mass="37629">MTIEATQKKILLVGAGAVGSIYGWRLQQAGCSVSVVCRSNYKVVKESGFQIDSTFYGKDSFKPNAVFSSCKQAAEELPEGYDFILVCTKILPDILNPAIILKDCAVNEKSTIVLIQNGIGIEKYYAEMFPSNKLITSIAHVFTKQVKTGVISQVDQASLIFNVFKQNPDQIISEEENIILEEFKDFLTRGKVNAKIEENIQRERWVKIVWNISISPVSVLTVGSNTRELLDCPETRNLLLESMHEAIRVGEAVINKPLTDTPSTELPKQILDKVDNLPEPFYPSMMIDMQNKRPMEIQVIVKNVIDYANNLNINVPILQTMYALLALIQKKNLNN</sequence>
<protein>
    <recommendedName>
        <fullName evidence="4">2-dehydropantoate 2-reductase</fullName>
        <ecNumber evidence="4">1.1.1.169</ecNumber>
    </recommendedName>
    <alternativeName>
        <fullName evidence="4">Ketopantoate reductase</fullName>
    </alternativeName>
</protein>
<dbReference type="Pfam" id="PF08546">
    <property type="entry name" value="ApbA_C"/>
    <property type="match status" value="1"/>
</dbReference>
<evidence type="ECO:0000313" key="8">
    <source>
        <dbReference type="Proteomes" id="UP000187455"/>
    </source>
</evidence>
<comment type="caution">
    <text evidence="7">The sequence shown here is derived from an EMBL/GenBank/DDBJ whole genome shotgun (WGS) entry which is preliminary data.</text>
</comment>
<comment type="similarity">
    <text evidence="1 4">Belongs to the ketopantoate reductase family.</text>
</comment>
<dbReference type="FunFam" id="1.10.1040.10:FF:000017">
    <property type="entry name" value="2-dehydropantoate 2-reductase"/>
    <property type="match status" value="1"/>
</dbReference>
<evidence type="ECO:0000259" key="5">
    <source>
        <dbReference type="Pfam" id="PF02558"/>
    </source>
</evidence>
<organism evidence="7 8">
    <name type="scientific">Smittium mucronatum</name>
    <dbReference type="NCBI Taxonomy" id="133383"/>
    <lineage>
        <taxon>Eukaryota</taxon>
        <taxon>Fungi</taxon>
        <taxon>Fungi incertae sedis</taxon>
        <taxon>Zoopagomycota</taxon>
        <taxon>Kickxellomycotina</taxon>
        <taxon>Harpellomycetes</taxon>
        <taxon>Harpellales</taxon>
        <taxon>Legeriomycetaceae</taxon>
        <taxon>Smittium</taxon>
    </lineage>
</organism>
<evidence type="ECO:0000313" key="7">
    <source>
        <dbReference type="EMBL" id="OLY79284.1"/>
    </source>
</evidence>
<keyword evidence="2 4" id="KW-0521">NADP</keyword>
<dbReference type="InterPro" id="IPR051402">
    <property type="entry name" value="KPR-Related"/>
</dbReference>
<evidence type="ECO:0000256" key="1">
    <source>
        <dbReference type="ARBA" id="ARBA00007870"/>
    </source>
</evidence>
<dbReference type="EMBL" id="LSSL01004663">
    <property type="protein sequence ID" value="OLY79284.1"/>
    <property type="molecule type" value="Genomic_DNA"/>
</dbReference>
<accession>A0A1R0GQX4</accession>
<reference evidence="7 8" key="1">
    <citation type="journal article" date="2016" name="Mol. Biol. Evol.">
        <title>Genome-Wide Survey of Gut Fungi (Harpellales) Reveals the First Horizontally Transferred Ubiquitin Gene from a Mosquito Host.</title>
        <authorList>
            <person name="Wang Y."/>
            <person name="White M.M."/>
            <person name="Kvist S."/>
            <person name="Moncalvo J.M."/>
        </authorList>
    </citation>
    <scope>NUCLEOTIDE SEQUENCE [LARGE SCALE GENOMIC DNA]</scope>
    <source>
        <strain evidence="7 8">ALG-7-W6</strain>
    </source>
</reference>
<dbReference type="Gene3D" id="1.10.1040.10">
    <property type="entry name" value="N-(1-d-carboxylethyl)-l-norvaline Dehydrogenase, domain 2"/>
    <property type="match status" value="1"/>
</dbReference>
<dbReference type="SUPFAM" id="SSF48179">
    <property type="entry name" value="6-phosphogluconate dehydrogenase C-terminal domain-like"/>
    <property type="match status" value="1"/>
</dbReference>
<dbReference type="PANTHER" id="PTHR21708">
    <property type="entry name" value="PROBABLE 2-DEHYDROPANTOATE 2-REDUCTASE"/>
    <property type="match status" value="1"/>
</dbReference>
<dbReference type="Proteomes" id="UP000187455">
    <property type="component" value="Unassembled WGS sequence"/>
</dbReference>
<dbReference type="InterPro" id="IPR003710">
    <property type="entry name" value="ApbA"/>
</dbReference>
<name>A0A1R0GQX4_9FUNG</name>
<dbReference type="GO" id="GO:0008677">
    <property type="term" value="F:2-dehydropantoate 2-reductase activity"/>
    <property type="evidence" value="ECO:0007669"/>
    <property type="project" value="UniProtKB-EC"/>
</dbReference>
<dbReference type="InterPro" id="IPR036291">
    <property type="entry name" value="NAD(P)-bd_dom_sf"/>
</dbReference>
<evidence type="ECO:0000256" key="4">
    <source>
        <dbReference type="RuleBase" id="RU362068"/>
    </source>
</evidence>
<gene>
    <name evidence="7" type="ORF">AYI68_g6646</name>
</gene>
<dbReference type="Gene3D" id="3.40.50.720">
    <property type="entry name" value="NAD(P)-binding Rossmann-like Domain"/>
    <property type="match status" value="1"/>
</dbReference>
<comment type="function">
    <text evidence="4">Catalyzes the NADPH-dependent reduction of ketopantoate into pantoic acid.</text>
</comment>
<keyword evidence="3 4" id="KW-0560">Oxidoreductase</keyword>
<dbReference type="NCBIfam" id="TIGR00745">
    <property type="entry name" value="apbA_panE"/>
    <property type="match status" value="1"/>
</dbReference>
<dbReference type="AlphaFoldDB" id="A0A1R0GQX4"/>
<evidence type="ECO:0000256" key="2">
    <source>
        <dbReference type="ARBA" id="ARBA00022857"/>
    </source>
</evidence>
<dbReference type="InterPro" id="IPR013328">
    <property type="entry name" value="6PGD_dom2"/>
</dbReference>
<dbReference type="STRING" id="133383.A0A1R0GQX4"/>
<dbReference type="Pfam" id="PF02558">
    <property type="entry name" value="ApbA"/>
    <property type="match status" value="1"/>
</dbReference>
<proteinExistence type="inferred from homology"/>
<feature type="domain" description="Ketopantoate reductase N-terminal" evidence="5">
    <location>
        <begin position="10"/>
        <end position="163"/>
    </location>
</feature>
<dbReference type="PANTHER" id="PTHR21708:SF26">
    <property type="entry name" value="2-DEHYDROPANTOATE 2-REDUCTASE"/>
    <property type="match status" value="1"/>
</dbReference>
<comment type="catalytic activity">
    <reaction evidence="4">
        <text>(R)-pantoate + NADP(+) = 2-dehydropantoate + NADPH + H(+)</text>
        <dbReference type="Rhea" id="RHEA:16233"/>
        <dbReference type="ChEBI" id="CHEBI:11561"/>
        <dbReference type="ChEBI" id="CHEBI:15378"/>
        <dbReference type="ChEBI" id="CHEBI:15980"/>
        <dbReference type="ChEBI" id="CHEBI:57783"/>
        <dbReference type="ChEBI" id="CHEBI:58349"/>
        <dbReference type="EC" id="1.1.1.169"/>
    </reaction>
</comment>
<dbReference type="InterPro" id="IPR013752">
    <property type="entry name" value="KPA_reductase"/>
</dbReference>
<feature type="domain" description="Ketopantoate reductase C-terminal" evidence="6">
    <location>
        <begin position="199"/>
        <end position="328"/>
    </location>
</feature>
<dbReference type="InterPro" id="IPR008927">
    <property type="entry name" value="6-PGluconate_DH-like_C_sf"/>
</dbReference>
<dbReference type="SUPFAM" id="SSF51735">
    <property type="entry name" value="NAD(P)-binding Rossmann-fold domains"/>
    <property type="match status" value="1"/>
</dbReference>
<dbReference type="GO" id="GO:0005737">
    <property type="term" value="C:cytoplasm"/>
    <property type="evidence" value="ECO:0007669"/>
    <property type="project" value="TreeGrafter"/>
</dbReference>